<proteinExistence type="predicted"/>
<dbReference type="Proteomes" id="UP000503003">
    <property type="component" value="Chromosome 1"/>
</dbReference>
<name>A0A6G7CGZ5_9VIBR</name>
<accession>A0A6G7CGZ5</accession>
<dbReference type="InterPro" id="IPR037107">
    <property type="entry name" value="Put_OMP_sf"/>
</dbReference>
<dbReference type="KEGG" id="vzi:G5S32_04770"/>
<organism evidence="2 3">
    <name type="scientific">Vibrio ziniensis</name>
    <dbReference type="NCBI Taxonomy" id="2711221"/>
    <lineage>
        <taxon>Bacteria</taxon>
        <taxon>Pseudomonadati</taxon>
        <taxon>Pseudomonadota</taxon>
        <taxon>Gammaproteobacteria</taxon>
        <taxon>Vibrionales</taxon>
        <taxon>Vibrionaceae</taxon>
        <taxon>Vibrio</taxon>
    </lineage>
</organism>
<keyword evidence="3" id="KW-1185">Reference proteome</keyword>
<protein>
    <submittedName>
        <fullName evidence="2">DUF2219 family protein</fullName>
    </submittedName>
</protein>
<gene>
    <name evidence="2" type="ORF">G5S32_04770</name>
</gene>
<sequence>MSIFRFTLTLLLTSSFSALAAQSPTVTLNIDNDGVFGIDQDYTSGVFISYTSGAVRPNWWSKPLSLSMWGAASLDKWEFSIGHKMWTPSDITLETPEPNERPYAGLLHGEFNYISLHPQQSQRFNLMIGTTGENSLSRETQNLVHSITKSDDPNGWAYQVEDKVVANVGYSTHFNLVRRRFTPSTEFEISNISEINLGNFREDVSTGFMVRWGQDLAGNFGSAQISAESPFKPGMIGASNYGWFVFGGIEARYRFNDITIEGERPLNGLEHPASYYQVTLENWQSTAVVGAVWYTRHFGFTFTTTANTSEYKEDKNILHGTGGVSFYAFF</sequence>
<feature type="chain" id="PRO_5026318759" evidence="1">
    <location>
        <begin position="21"/>
        <end position="330"/>
    </location>
</feature>
<feature type="signal peptide" evidence="1">
    <location>
        <begin position="1"/>
        <end position="20"/>
    </location>
</feature>
<evidence type="ECO:0000256" key="1">
    <source>
        <dbReference type="SAM" id="SignalP"/>
    </source>
</evidence>
<evidence type="ECO:0000313" key="3">
    <source>
        <dbReference type="Proteomes" id="UP000503003"/>
    </source>
</evidence>
<dbReference type="RefSeq" id="WP_165310857.1">
    <property type="nucleotide sequence ID" value="NZ_CP049331.1"/>
</dbReference>
<evidence type="ECO:0000313" key="2">
    <source>
        <dbReference type="EMBL" id="QIH41343.1"/>
    </source>
</evidence>
<dbReference type="EMBL" id="CP049331">
    <property type="protein sequence ID" value="QIH41343.1"/>
    <property type="molecule type" value="Genomic_DNA"/>
</dbReference>
<reference evidence="2 3" key="1">
    <citation type="submission" date="2020-02" db="EMBL/GenBank/DDBJ databases">
        <title>A complete genome of a marine bacterium Vibrio sp. ZWAL4003 isolated from the mangrove sediment with the ability to degrade polysaccharides.</title>
        <authorList>
            <person name="Wu J."/>
            <person name="Qu W."/>
            <person name="Zeng R."/>
        </authorList>
    </citation>
    <scope>NUCLEOTIDE SEQUENCE [LARGE SCALE GENOMIC DNA]</scope>
    <source>
        <strain evidence="2 3">ZWAL4003</strain>
    </source>
</reference>
<dbReference type="Pfam" id="PF09982">
    <property type="entry name" value="LpxR"/>
    <property type="match status" value="1"/>
</dbReference>
<keyword evidence="1" id="KW-0732">Signal</keyword>
<dbReference type="AlphaFoldDB" id="A0A6G7CGZ5"/>
<dbReference type="Gene3D" id="2.40.128.140">
    <property type="entry name" value="Outer membrane protein"/>
    <property type="match status" value="1"/>
</dbReference>
<dbReference type="InterPro" id="IPR018707">
    <property type="entry name" value="LpxR"/>
</dbReference>